<organism evidence="1 2">
    <name type="scientific">Siccibacter colletis</name>
    <dbReference type="NCBI Taxonomy" id="1505757"/>
    <lineage>
        <taxon>Bacteria</taxon>
        <taxon>Pseudomonadati</taxon>
        <taxon>Pseudomonadota</taxon>
        <taxon>Gammaproteobacteria</taxon>
        <taxon>Enterobacterales</taxon>
        <taxon>Enterobacteriaceae</taxon>
        <taxon>Siccibacter</taxon>
    </lineage>
</organism>
<reference evidence="1 2" key="1">
    <citation type="submission" date="2021-05" db="EMBL/GenBank/DDBJ databases">
        <title>Isolation, identification, and the growth promoting effects of Pantoea dispersa strain YSD J2 from the aboveground leaves of Cyperus esculentus L.Var. Sativus.</title>
        <authorList>
            <person name="Wang S."/>
            <person name="Tang X.M."/>
            <person name="Huang Y.N."/>
        </authorList>
    </citation>
    <scope>NUCLEOTIDE SEQUENCE [LARGE SCALE GENOMIC DNA]</scope>
    <source>
        <strain evidence="2">YSD YN2</strain>
    </source>
</reference>
<dbReference type="EMBL" id="CP074352">
    <property type="protein sequence ID" value="UYU31934.1"/>
    <property type="molecule type" value="Genomic_DNA"/>
</dbReference>
<dbReference type="Proteomes" id="UP001156318">
    <property type="component" value="Chromosome"/>
</dbReference>
<name>A0ABY6JGU9_9ENTR</name>
<gene>
    <name evidence="1" type="ORF">KFZ77_19385</name>
</gene>
<keyword evidence="2" id="KW-1185">Reference proteome</keyword>
<protein>
    <submittedName>
        <fullName evidence="1">Uncharacterized protein</fullName>
    </submittedName>
</protein>
<proteinExistence type="predicted"/>
<evidence type="ECO:0000313" key="2">
    <source>
        <dbReference type="Proteomes" id="UP001156318"/>
    </source>
</evidence>
<sequence length="226" mass="25008">MTPEALDALYTQTSRQTLAAWQAQPGSGEAMTGHYYDTDTLAPVTGILPAPGEALATLLSEINAMSDGDALADAMPVNGLHFTFLPIMLPHYRPGELPEHLDLLKRLWQEYCTAQPLTISRLRLVALPSQLLLAGIPDPHSLRQRSAFADALLKTPLAPGLLARHASTSLPAPFWHSTLLRYRAQRLPGPLRSYFIRHQHREFGSVSAPVRLVMANYNWTVMQRIA</sequence>
<dbReference type="RefSeq" id="WP_264385103.1">
    <property type="nucleotide sequence ID" value="NZ_CP074352.1"/>
</dbReference>
<accession>A0ABY6JGU9</accession>
<evidence type="ECO:0000313" key="1">
    <source>
        <dbReference type="EMBL" id="UYU31934.1"/>
    </source>
</evidence>